<keyword evidence="3" id="KW-1185">Reference proteome</keyword>
<dbReference type="Proteomes" id="UP000800093">
    <property type="component" value="Unassembled WGS sequence"/>
</dbReference>
<dbReference type="PANTHER" id="PTHR39609">
    <property type="entry name" value="RFEG-RELATED"/>
    <property type="match status" value="1"/>
</dbReference>
<feature type="region of interest" description="Disordered" evidence="1">
    <location>
        <begin position="72"/>
        <end position="223"/>
    </location>
</feature>
<evidence type="ECO:0000256" key="1">
    <source>
        <dbReference type="SAM" id="MobiDB-lite"/>
    </source>
</evidence>
<dbReference type="OrthoDB" id="4146887at2759"/>
<dbReference type="EMBL" id="ML986618">
    <property type="protein sequence ID" value="KAF2264202.1"/>
    <property type="molecule type" value="Genomic_DNA"/>
</dbReference>
<comment type="caution">
    <text evidence="2">The sequence shown here is derived from an EMBL/GenBank/DDBJ whole genome shotgun (WGS) entry which is preliminary data.</text>
</comment>
<reference evidence="3" key="1">
    <citation type="journal article" date="2020" name="Stud. Mycol.">
        <title>101 Dothideomycetes genomes: A test case for predicting lifestyles and emergence of pathogens.</title>
        <authorList>
            <person name="Haridas S."/>
            <person name="Albert R."/>
            <person name="Binder M."/>
            <person name="Bloem J."/>
            <person name="LaButti K."/>
            <person name="Salamov A."/>
            <person name="Andreopoulos B."/>
            <person name="Baker S."/>
            <person name="Barry K."/>
            <person name="Bills G."/>
            <person name="Bluhm B."/>
            <person name="Cannon C."/>
            <person name="Castanera R."/>
            <person name="Culley D."/>
            <person name="Daum C."/>
            <person name="Ezra D."/>
            <person name="Gonzalez J."/>
            <person name="Henrissat B."/>
            <person name="Kuo A."/>
            <person name="Liang C."/>
            <person name="Lipzen A."/>
            <person name="Lutzoni F."/>
            <person name="Magnuson J."/>
            <person name="Mondo S."/>
            <person name="Nolan M."/>
            <person name="Ohm R."/>
            <person name="Pangilinan J."/>
            <person name="Park H.-J."/>
            <person name="Ramirez L."/>
            <person name="Alfaro M."/>
            <person name="Sun H."/>
            <person name="Tritt A."/>
            <person name="Yoshinaga Y."/>
            <person name="Zwiers L.-H."/>
            <person name="Turgeon B."/>
            <person name="Goodwin S."/>
            <person name="Spatafora J."/>
            <person name="Crous P."/>
            <person name="Grigoriev I."/>
        </authorList>
    </citation>
    <scope>NUCLEOTIDE SEQUENCE [LARGE SCALE GENOMIC DNA]</scope>
    <source>
        <strain evidence="3">CBS 304.66</strain>
    </source>
</reference>
<evidence type="ECO:0000313" key="2">
    <source>
        <dbReference type="EMBL" id="KAF2264202.1"/>
    </source>
</evidence>
<evidence type="ECO:0000313" key="3">
    <source>
        <dbReference type="Proteomes" id="UP000800093"/>
    </source>
</evidence>
<accession>A0A9P4K7U1</accession>
<sequence length="223" mass="24416">MSRQNQWFVPGDGIAREVITADIQRYLGPDALVRPGPGTGENEGRQGYWITAYRTLTTQMISDLKMDSLRWQQEQGRQEGGRRGAYQDSDTHAARQHWGPTEYTQQTREPARASGYPPSAGQYPPSEQSAYTVSPTAPYGAPTYSVPAPASAAPRTAQPTAYTGAYGQPPREHSGYSTQPYAGYSQPTTQDYGRPPVAQPHYPTQPSSAPAPGYYIASDGRRK</sequence>
<feature type="compositionally biased region" description="Polar residues" evidence="1">
    <location>
        <begin position="125"/>
        <end position="135"/>
    </location>
</feature>
<gene>
    <name evidence="2" type="ORF">CC78DRAFT_249566</name>
</gene>
<feature type="compositionally biased region" description="Polar residues" evidence="1">
    <location>
        <begin position="175"/>
        <end position="191"/>
    </location>
</feature>
<evidence type="ECO:0008006" key="4">
    <source>
        <dbReference type="Google" id="ProtNLM"/>
    </source>
</evidence>
<organism evidence="2 3">
    <name type="scientific">Lojkania enalia</name>
    <dbReference type="NCBI Taxonomy" id="147567"/>
    <lineage>
        <taxon>Eukaryota</taxon>
        <taxon>Fungi</taxon>
        <taxon>Dikarya</taxon>
        <taxon>Ascomycota</taxon>
        <taxon>Pezizomycotina</taxon>
        <taxon>Dothideomycetes</taxon>
        <taxon>Pleosporomycetidae</taxon>
        <taxon>Pleosporales</taxon>
        <taxon>Pleosporales incertae sedis</taxon>
        <taxon>Lojkania</taxon>
    </lineage>
</organism>
<protein>
    <recommendedName>
        <fullName evidence="4">Transcription factor RfeG</fullName>
    </recommendedName>
</protein>
<name>A0A9P4K7U1_9PLEO</name>
<proteinExistence type="predicted"/>
<dbReference type="PANTHER" id="PTHR39609:SF1">
    <property type="entry name" value="RFEG"/>
    <property type="match status" value="1"/>
</dbReference>
<dbReference type="AlphaFoldDB" id="A0A9P4K7U1"/>